<dbReference type="Proteomes" id="UP001060085">
    <property type="component" value="Linkage Group LG01"/>
</dbReference>
<gene>
    <name evidence="1" type="ORF">M9H77_03104</name>
</gene>
<dbReference type="EMBL" id="CM044701">
    <property type="protein sequence ID" value="KAI5681876.1"/>
    <property type="molecule type" value="Genomic_DNA"/>
</dbReference>
<name>A0ACC0CAC0_CATRO</name>
<proteinExistence type="predicted"/>
<sequence length="237" mass="27596">MEEHTIEEEKIEEKQENDQETQSLPQDVIYPKGHSKDEIIGDVSQEVRTRSERRFEEIFTHEEVLERHDDRTMNKLDAYGRLLHHRISNIIIPNVGHKSSMTNMHSFVMLALHEHRMMNFGFMAIEHMLATQSSSTKCLRYGCFITKIFQHFVINLVGVGDHIGHGKIYNQNTFKRMGFERNDDGLLIRGGQQGSDGDNDDDDEDDGDEEEGNDPEIMDEEDTNEEDIRREMSSKKR</sequence>
<comment type="caution">
    <text evidence="1">The sequence shown here is derived from an EMBL/GenBank/DDBJ whole genome shotgun (WGS) entry which is preliminary data.</text>
</comment>
<protein>
    <submittedName>
        <fullName evidence="1">Uncharacterized protein</fullName>
    </submittedName>
</protein>
<keyword evidence="2" id="KW-1185">Reference proteome</keyword>
<organism evidence="1 2">
    <name type="scientific">Catharanthus roseus</name>
    <name type="common">Madagascar periwinkle</name>
    <name type="synonym">Vinca rosea</name>
    <dbReference type="NCBI Taxonomy" id="4058"/>
    <lineage>
        <taxon>Eukaryota</taxon>
        <taxon>Viridiplantae</taxon>
        <taxon>Streptophyta</taxon>
        <taxon>Embryophyta</taxon>
        <taxon>Tracheophyta</taxon>
        <taxon>Spermatophyta</taxon>
        <taxon>Magnoliopsida</taxon>
        <taxon>eudicotyledons</taxon>
        <taxon>Gunneridae</taxon>
        <taxon>Pentapetalae</taxon>
        <taxon>asterids</taxon>
        <taxon>lamiids</taxon>
        <taxon>Gentianales</taxon>
        <taxon>Apocynaceae</taxon>
        <taxon>Rauvolfioideae</taxon>
        <taxon>Vinceae</taxon>
        <taxon>Catharanthinae</taxon>
        <taxon>Catharanthus</taxon>
    </lineage>
</organism>
<evidence type="ECO:0000313" key="2">
    <source>
        <dbReference type="Proteomes" id="UP001060085"/>
    </source>
</evidence>
<evidence type="ECO:0000313" key="1">
    <source>
        <dbReference type="EMBL" id="KAI5681876.1"/>
    </source>
</evidence>
<reference evidence="2" key="1">
    <citation type="journal article" date="2023" name="Nat. Plants">
        <title>Single-cell RNA sequencing provides a high-resolution roadmap for understanding the multicellular compartmentation of specialized metabolism.</title>
        <authorList>
            <person name="Sun S."/>
            <person name="Shen X."/>
            <person name="Li Y."/>
            <person name="Li Y."/>
            <person name="Wang S."/>
            <person name="Li R."/>
            <person name="Zhang H."/>
            <person name="Shen G."/>
            <person name="Guo B."/>
            <person name="Wei J."/>
            <person name="Xu J."/>
            <person name="St-Pierre B."/>
            <person name="Chen S."/>
            <person name="Sun C."/>
        </authorList>
    </citation>
    <scope>NUCLEOTIDE SEQUENCE [LARGE SCALE GENOMIC DNA]</scope>
</reference>
<accession>A0ACC0CAC0</accession>